<keyword evidence="2" id="KW-1185">Reference proteome</keyword>
<protein>
    <recommendedName>
        <fullName evidence="3">Universal stress protein</fullName>
    </recommendedName>
</protein>
<reference evidence="2" key="1">
    <citation type="journal article" date="2019" name="Int. J. Syst. Evol. Microbiol.">
        <title>The Global Catalogue of Microorganisms (GCM) 10K type strain sequencing project: providing services to taxonomists for standard genome sequencing and annotation.</title>
        <authorList>
            <consortium name="The Broad Institute Genomics Platform"/>
            <consortium name="The Broad Institute Genome Sequencing Center for Infectious Disease"/>
            <person name="Wu L."/>
            <person name="Ma J."/>
        </authorList>
    </citation>
    <scope>NUCLEOTIDE SEQUENCE [LARGE SCALE GENOMIC DNA]</scope>
    <source>
        <strain evidence="2">JCM 17925</strain>
    </source>
</reference>
<sequence>MKTVLYPTDCSTESARALKEWLSRQIGEPVKLTIVQPYDVTPGAPPVKASFKDAKQQADQRLNQWVQAAGVIGKAIIDQRSILGGAEVLVKSFLSLYTYDLLLIDENSFGLTNGVTTFLNQTLTTLEITDEADYSTLERAA</sequence>
<evidence type="ECO:0000313" key="2">
    <source>
        <dbReference type="Proteomes" id="UP001500936"/>
    </source>
</evidence>
<accession>A0ABP8KVD3</accession>
<proteinExistence type="predicted"/>
<name>A0ABP8KVD3_9BACT</name>
<comment type="caution">
    <text evidence="1">The sequence shown here is derived from an EMBL/GenBank/DDBJ whole genome shotgun (WGS) entry which is preliminary data.</text>
</comment>
<evidence type="ECO:0008006" key="3">
    <source>
        <dbReference type="Google" id="ProtNLM"/>
    </source>
</evidence>
<evidence type="ECO:0000313" key="1">
    <source>
        <dbReference type="EMBL" id="GAA4417001.1"/>
    </source>
</evidence>
<dbReference type="Proteomes" id="UP001500936">
    <property type="component" value="Unassembled WGS sequence"/>
</dbReference>
<dbReference type="EMBL" id="BAABHB010000014">
    <property type="protein sequence ID" value="GAA4417001.1"/>
    <property type="molecule type" value="Genomic_DNA"/>
</dbReference>
<gene>
    <name evidence="1" type="ORF">GCM10023187_49050</name>
</gene>
<dbReference type="RefSeq" id="WP_345270692.1">
    <property type="nucleotide sequence ID" value="NZ_BAABHB010000014.1"/>
</dbReference>
<organism evidence="1 2">
    <name type="scientific">Nibrella viscosa</name>
    <dbReference type="NCBI Taxonomy" id="1084524"/>
    <lineage>
        <taxon>Bacteria</taxon>
        <taxon>Pseudomonadati</taxon>
        <taxon>Bacteroidota</taxon>
        <taxon>Cytophagia</taxon>
        <taxon>Cytophagales</taxon>
        <taxon>Spirosomataceae</taxon>
        <taxon>Nibrella</taxon>
    </lineage>
</organism>